<organism evidence="3 4">
    <name type="scientific">candidate division WWE3 bacterium GW2011_GWB1_44_4</name>
    <dbReference type="NCBI Taxonomy" id="1619116"/>
    <lineage>
        <taxon>Bacteria</taxon>
        <taxon>Katanobacteria</taxon>
    </lineage>
</organism>
<evidence type="ECO:0000259" key="2">
    <source>
        <dbReference type="SMART" id="SM00014"/>
    </source>
</evidence>
<keyword evidence="1" id="KW-0812">Transmembrane</keyword>
<keyword evidence="1" id="KW-1133">Transmembrane helix</keyword>
<dbReference type="PANTHER" id="PTHR14969">
    <property type="entry name" value="SPHINGOSINE-1-PHOSPHATE PHOSPHOHYDROLASE"/>
    <property type="match status" value="1"/>
</dbReference>
<feature type="transmembrane region" description="Helical" evidence="1">
    <location>
        <begin position="12"/>
        <end position="34"/>
    </location>
</feature>
<protein>
    <submittedName>
        <fullName evidence="3">PAP2 superfamily protein</fullName>
    </submittedName>
</protein>
<gene>
    <name evidence="3" type="ORF">UW65_C0011G0003</name>
</gene>
<evidence type="ECO:0000256" key="1">
    <source>
        <dbReference type="SAM" id="Phobius"/>
    </source>
</evidence>
<feature type="domain" description="Phosphatidic acid phosphatase type 2/haloperoxidase" evidence="2">
    <location>
        <begin position="41"/>
        <end position="157"/>
    </location>
</feature>
<proteinExistence type="predicted"/>
<name>A0A0G1JDX2_UNCKA</name>
<dbReference type="InterPro" id="IPR000326">
    <property type="entry name" value="PAP2/HPO"/>
</dbReference>
<dbReference type="Pfam" id="PF01569">
    <property type="entry name" value="PAP2"/>
    <property type="match status" value="1"/>
</dbReference>
<dbReference type="GO" id="GO:0042392">
    <property type="term" value="F:sphingosine-1-phosphate phosphatase activity"/>
    <property type="evidence" value="ECO:0007669"/>
    <property type="project" value="TreeGrafter"/>
</dbReference>
<evidence type="ECO:0000313" key="3">
    <source>
        <dbReference type="EMBL" id="KKT69821.1"/>
    </source>
</evidence>
<feature type="transmembrane region" description="Helical" evidence="1">
    <location>
        <begin position="43"/>
        <end position="62"/>
    </location>
</feature>
<dbReference type="PANTHER" id="PTHR14969:SF13">
    <property type="entry name" value="AT30094P"/>
    <property type="match status" value="1"/>
</dbReference>
<dbReference type="AlphaFoldDB" id="A0A0G1JDX2"/>
<feature type="transmembrane region" description="Helical" evidence="1">
    <location>
        <begin position="82"/>
        <end position="103"/>
    </location>
</feature>
<sequence>MTDLLVQLIKDISLFGNSVWFIAFFVLGFLVYFLNKKDLTRTFSLLLCMTSYVLATILKGVFRESRPEGFSPIIYVQWDTYAFPSAHVLFYTVLFGYLFILTFRKNYFSKLLKHSMRILALLMVTLVGVSRVVSGAHFVRDAVFGYIIGFVYLAFILAVEKYVEQKQAKGQKA</sequence>
<dbReference type="SMART" id="SM00014">
    <property type="entry name" value="acidPPc"/>
    <property type="match status" value="1"/>
</dbReference>
<reference evidence="3 4" key="1">
    <citation type="journal article" date="2015" name="Nature">
        <title>rRNA introns, odd ribosomes, and small enigmatic genomes across a large radiation of phyla.</title>
        <authorList>
            <person name="Brown C.T."/>
            <person name="Hug L.A."/>
            <person name="Thomas B.C."/>
            <person name="Sharon I."/>
            <person name="Castelle C.J."/>
            <person name="Singh A."/>
            <person name="Wilkins M.J."/>
            <person name="Williams K.H."/>
            <person name="Banfield J.F."/>
        </authorList>
    </citation>
    <scope>NUCLEOTIDE SEQUENCE [LARGE SCALE GENOMIC DNA]</scope>
</reference>
<feature type="transmembrane region" description="Helical" evidence="1">
    <location>
        <begin position="143"/>
        <end position="163"/>
    </location>
</feature>
<dbReference type="InterPro" id="IPR036938">
    <property type="entry name" value="PAP2/HPO_sf"/>
</dbReference>
<keyword evidence="1" id="KW-0472">Membrane</keyword>
<dbReference type="Gene3D" id="1.20.144.10">
    <property type="entry name" value="Phosphatidic acid phosphatase type 2/haloperoxidase"/>
    <property type="match status" value="1"/>
</dbReference>
<accession>A0A0G1JDX2</accession>
<dbReference type="Proteomes" id="UP000034783">
    <property type="component" value="Unassembled WGS sequence"/>
</dbReference>
<dbReference type="SUPFAM" id="SSF48317">
    <property type="entry name" value="Acid phosphatase/Vanadium-dependent haloperoxidase"/>
    <property type="match status" value="1"/>
</dbReference>
<feature type="transmembrane region" description="Helical" evidence="1">
    <location>
        <begin position="115"/>
        <end position="137"/>
    </location>
</feature>
<comment type="caution">
    <text evidence="3">The sequence shown here is derived from an EMBL/GenBank/DDBJ whole genome shotgun (WGS) entry which is preliminary data.</text>
</comment>
<evidence type="ECO:0000313" key="4">
    <source>
        <dbReference type="Proteomes" id="UP000034783"/>
    </source>
</evidence>
<dbReference type="EMBL" id="LCJD01000011">
    <property type="protein sequence ID" value="KKT69821.1"/>
    <property type="molecule type" value="Genomic_DNA"/>
</dbReference>